<dbReference type="SUPFAM" id="SSF55874">
    <property type="entry name" value="ATPase domain of HSP90 chaperone/DNA topoisomerase II/histidine kinase"/>
    <property type="match status" value="1"/>
</dbReference>
<keyword evidence="4" id="KW-1185">Reference proteome</keyword>
<keyword evidence="3" id="KW-0418">Kinase</keyword>
<dbReference type="EMBL" id="FQUI01000001">
    <property type="protein sequence ID" value="SHE27881.1"/>
    <property type="molecule type" value="Genomic_DNA"/>
</dbReference>
<reference evidence="3" key="1">
    <citation type="submission" date="2016-11" db="EMBL/GenBank/DDBJ databases">
        <authorList>
            <person name="Varghese N."/>
            <person name="Submissions S."/>
        </authorList>
    </citation>
    <scope>NUCLEOTIDE SEQUENCE [LARGE SCALE GENOMIC DNA]</scope>
    <source>
        <strain evidence="3">DSM 16785</strain>
    </source>
</reference>
<keyword evidence="1" id="KW-0472">Membrane</keyword>
<comment type="caution">
    <text evidence="3">The sequence shown here is derived from an EMBL/GenBank/DDBJ whole genome shotgun (WGS) entry which is preliminary data.</text>
</comment>
<dbReference type="InterPro" id="IPR036890">
    <property type="entry name" value="HATPase_C_sf"/>
</dbReference>
<dbReference type="OrthoDB" id="2514702at2"/>
<evidence type="ECO:0000256" key="1">
    <source>
        <dbReference type="SAM" id="Phobius"/>
    </source>
</evidence>
<feature type="domain" description="Signal transduction histidine kinase internal region" evidence="2">
    <location>
        <begin position="148"/>
        <end position="226"/>
    </location>
</feature>
<sequence>MKNKKLHIILVENQISSIFILILIYIFSPYFNFWHGLIIAEIFSNSIGIIYFLLEKLLYSFIKIEIQFLRKILQFLILIFSFFSGIVISEYIMSNLLSFNLSPSYKYLFLIVNIILIFLIVSIILIYRKLRIKIIENEKLKSEKLKSELIALRAKLNPHFLFNTLNAIIDLAYESPEKVEQIIINLSDIYRKILYSSDKDFCTVEDELNIVTKYLEIEKVRLGDRLKYYINIDKKTLNYKIPTLIIEPLVENAIIHGIAPKKNGGFININIHLKNTLFIIEISDNGIGKVENIRYGFGISSVINRLNLIYKNNANFNIYQNNPSGIKVIISIQNMGEI</sequence>
<keyword evidence="1" id="KW-0812">Transmembrane</keyword>
<evidence type="ECO:0000313" key="3">
    <source>
        <dbReference type="EMBL" id="SHE27881.1"/>
    </source>
</evidence>
<dbReference type="PANTHER" id="PTHR34220:SF7">
    <property type="entry name" value="SENSOR HISTIDINE KINASE YPDA"/>
    <property type="match status" value="1"/>
</dbReference>
<dbReference type="GO" id="GO:0016020">
    <property type="term" value="C:membrane"/>
    <property type="evidence" value="ECO:0007669"/>
    <property type="project" value="InterPro"/>
</dbReference>
<accession>A0A1M4S6R6</accession>
<dbReference type="RefSeq" id="WP_072862269.1">
    <property type="nucleotide sequence ID" value="NZ_FQUI01000001.1"/>
</dbReference>
<evidence type="ECO:0000259" key="2">
    <source>
        <dbReference type="Pfam" id="PF06580"/>
    </source>
</evidence>
<proteinExistence type="predicted"/>
<dbReference type="GO" id="GO:0000155">
    <property type="term" value="F:phosphorelay sensor kinase activity"/>
    <property type="evidence" value="ECO:0007669"/>
    <property type="project" value="InterPro"/>
</dbReference>
<dbReference type="STRING" id="1122195.SAMN02745164_00090"/>
<keyword evidence="3" id="KW-0808">Transferase</keyword>
<dbReference type="Proteomes" id="UP000184334">
    <property type="component" value="Unassembled WGS sequence"/>
</dbReference>
<feature type="transmembrane region" description="Helical" evidence="1">
    <location>
        <begin position="105"/>
        <end position="127"/>
    </location>
</feature>
<feature type="transmembrane region" description="Helical" evidence="1">
    <location>
        <begin position="75"/>
        <end position="93"/>
    </location>
</feature>
<dbReference type="InterPro" id="IPR050640">
    <property type="entry name" value="Bact_2-comp_sensor_kinase"/>
</dbReference>
<feature type="transmembrane region" description="Helical" evidence="1">
    <location>
        <begin position="7"/>
        <end position="27"/>
    </location>
</feature>
<dbReference type="Pfam" id="PF06580">
    <property type="entry name" value="His_kinase"/>
    <property type="match status" value="1"/>
</dbReference>
<organism evidence="3 4">
    <name type="scientific">Marinitoga hydrogenitolerans (strain DSM 16785 / JCM 12826 / AT1271)</name>
    <dbReference type="NCBI Taxonomy" id="1122195"/>
    <lineage>
        <taxon>Bacteria</taxon>
        <taxon>Thermotogati</taxon>
        <taxon>Thermotogota</taxon>
        <taxon>Thermotogae</taxon>
        <taxon>Petrotogales</taxon>
        <taxon>Petrotogaceae</taxon>
        <taxon>Marinitoga</taxon>
    </lineage>
</organism>
<dbReference type="PANTHER" id="PTHR34220">
    <property type="entry name" value="SENSOR HISTIDINE KINASE YPDA"/>
    <property type="match status" value="1"/>
</dbReference>
<dbReference type="Gene3D" id="3.30.565.10">
    <property type="entry name" value="Histidine kinase-like ATPase, C-terminal domain"/>
    <property type="match status" value="1"/>
</dbReference>
<feature type="transmembrane region" description="Helical" evidence="1">
    <location>
        <begin position="33"/>
        <end position="54"/>
    </location>
</feature>
<name>A0A1M4S6R6_MARH1</name>
<protein>
    <submittedName>
        <fullName evidence="3">Histidine kinase</fullName>
    </submittedName>
</protein>
<dbReference type="AlphaFoldDB" id="A0A1M4S6R6"/>
<dbReference type="InterPro" id="IPR010559">
    <property type="entry name" value="Sig_transdc_His_kin_internal"/>
</dbReference>
<keyword evidence="1" id="KW-1133">Transmembrane helix</keyword>
<evidence type="ECO:0000313" key="4">
    <source>
        <dbReference type="Proteomes" id="UP000184334"/>
    </source>
</evidence>
<gene>
    <name evidence="3" type="ORF">SAMN02745164_00090</name>
</gene>